<gene>
    <name evidence="4" type="ORF">H4O21_15480</name>
</gene>
<reference evidence="4 5" key="1">
    <citation type="submission" date="2020-08" db="EMBL/GenBank/DDBJ databases">
        <title>Oceanospirillum sp. nov. isolated from marine sediment.</title>
        <authorList>
            <person name="Ji X."/>
        </authorList>
    </citation>
    <scope>NUCLEOTIDE SEQUENCE [LARGE SCALE GENOMIC DNA]</scope>
    <source>
        <strain evidence="4 5">D5</strain>
    </source>
</reference>
<keyword evidence="1" id="KW-0645">Protease</keyword>
<comment type="caution">
    <text evidence="4">The sequence shown here is derived from an EMBL/GenBank/DDBJ whole genome shotgun (WGS) entry which is preliminary data.</text>
</comment>
<organism evidence="4 5">
    <name type="scientific">Oceanospirillum sediminis</name>
    <dbReference type="NCBI Taxonomy" id="2760088"/>
    <lineage>
        <taxon>Bacteria</taxon>
        <taxon>Pseudomonadati</taxon>
        <taxon>Pseudomonadota</taxon>
        <taxon>Gammaproteobacteria</taxon>
        <taxon>Oceanospirillales</taxon>
        <taxon>Oceanospirillaceae</taxon>
        <taxon>Oceanospirillum</taxon>
    </lineage>
</organism>
<dbReference type="Proteomes" id="UP000565262">
    <property type="component" value="Unassembled WGS sequence"/>
</dbReference>
<dbReference type="SUPFAM" id="SSF52743">
    <property type="entry name" value="Subtilisin-like"/>
    <property type="match status" value="1"/>
</dbReference>
<dbReference type="InterPro" id="IPR000209">
    <property type="entry name" value="Peptidase_S8/S53_dom"/>
</dbReference>
<dbReference type="RefSeq" id="WP_182809784.1">
    <property type="nucleotide sequence ID" value="NZ_JACJFM010000022.1"/>
</dbReference>
<evidence type="ECO:0000313" key="5">
    <source>
        <dbReference type="Proteomes" id="UP000565262"/>
    </source>
</evidence>
<keyword evidence="1" id="KW-0378">Hydrolase</keyword>
<evidence type="ECO:0000259" key="3">
    <source>
        <dbReference type="Pfam" id="PF00082"/>
    </source>
</evidence>
<dbReference type="AlphaFoldDB" id="A0A839IUA5"/>
<feature type="region of interest" description="Disordered" evidence="2">
    <location>
        <begin position="219"/>
        <end position="239"/>
    </location>
</feature>
<feature type="domain" description="Peptidase S8/S53" evidence="3">
    <location>
        <begin position="4"/>
        <end position="126"/>
    </location>
</feature>
<dbReference type="Gene3D" id="3.40.50.200">
    <property type="entry name" value="Peptidase S8/S53 domain"/>
    <property type="match status" value="1"/>
</dbReference>
<feature type="active site" description="Charge relay system" evidence="1">
    <location>
        <position position="180"/>
    </location>
</feature>
<keyword evidence="5" id="KW-1185">Reference proteome</keyword>
<evidence type="ECO:0000313" key="4">
    <source>
        <dbReference type="EMBL" id="MBB1488007.1"/>
    </source>
</evidence>
<protein>
    <submittedName>
        <fullName evidence="4">S8 family serine peptidase</fullName>
    </submittedName>
</protein>
<comment type="similarity">
    <text evidence="1">Belongs to the peptidase S8 family.</text>
</comment>
<feature type="compositionally biased region" description="Polar residues" evidence="2">
    <location>
        <begin position="230"/>
        <end position="239"/>
    </location>
</feature>
<dbReference type="InterPro" id="IPR036852">
    <property type="entry name" value="Peptidase_S8/S53_dom_sf"/>
</dbReference>
<keyword evidence="1" id="KW-0720">Serine protease</keyword>
<evidence type="ECO:0000256" key="2">
    <source>
        <dbReference type="SAM" id="MobiDB-lite"/>
    </source>
</evidence>
<sequence>MTRIRIGIVDSGYPDYQQPYVDDAAAFIIQDDALWQTEPEEDRLGHGTHILDSVRQICPESTFCLAQVFHHNFVTTTAQVVAAIDWLTEQKVDAINMSLGLRRNSPELAQSIQQALQAGIIISASSPAKGDPVYPAAYPGVFRMTGDARCSLQQWSWLETEYADFGGYVRSADEQQAGASMGTARMTGHISSIIHQLRQEAGQASQRFSPYEIRERLKAGSAFQGREYRTSQPDSQNNQ</sequence>
<dbReference type="Pfam" id="PF00082">
    <property type="entry name" value="Peptidase_S8"/>
    <property type="match status" value="1"/>
</dbReference>
<dbReference type="GO" id="GO:0006508">
    <property type="term" value="P:proteolysis"/>
    <property type="evidence" value="ECO:0007669"/>
    <property type="project" value="UniProtKB-KW"/>
</dbReference>
<feature type="active site" description="Charge relay system" evidence="1">
    <location>
        <position position="46"/>
    </location>
</feature>
<dbReference type="GO" id="GO:0004252">
    <property type="term" value="F:serine-type endopeptidase activity"/>
    <property type="evidence" value="ECO:0007669"/>
    <property type="project" value="UniProtKB-UniRule"/>
</dbReference>
<proteinExistence type="inferred from homology"/>
<feature type="active site" description="Charge relay system" evidence="1">
    <location>
        <position position="10"/>
    </location>
</feature>
<name>A0A839IUA5_9GAMM</name>
<accession>A0A839IUA5</accession>
<evidence type="ECO:0000256" key="1">
    <source>
        <dbReference type="PROSITE-ProRule" id="PRU01240"/>
    </source>
</evidence>
<dbReference type="PROSITE" id="PS51892">
    <property type="entry name" value="SUBTILASE"/>
    <property type="match status" value="1"/>
</dbReference>
<dbReference type="EMBL" id="JACJFM010000022">
    <property type="protein sequence ID" value="MBB1488007.1"/>
    <property type="molecule type" value="Genomic_DNA"/>
</dbReference>